<dbReference type="AlphaFoldDB" id="A0A1V4INX9"/>
<evidence type="ECO:0000313" key="1">
    <source>
        <dbReference type="EMBL" id="OPJ61742.1"/>
    </source>
</evidence>
<comment type="caution">
    <text evidence="1">The sequence shown here is derived from an EMBL/GenBank/DDBJ whole genome shotgun (WGS) entry which is preliminary data.</text>
</comment>
<dbReference type="Proteomes" id="UP000191056">
    <property type="component" value="Unassembled WGS sequence"/>
</dbReference>
<name>A0A1V4INX9_9CLOT</name>
<keyword evidence="3" id="KW-1185">Reference proteome</keyword>
<dbReference type="RefSeq" id="WP_079439987.1">
    <property type="nucleotide sequence ID" value="NZ_MZGT01000028.1"/>
</dbReference>
<dbReference type="EMBL" id="MZGT01000028">
    <property type="protein sequence ID" value="OPJ61742.1"/>
    <property type="molecule type" value="Genomic_DNA"/>
</dbReference>
<dbReference type="STRING" id="225345.CLCHR_23570"/>
<reference evidence="2 4" key="2">
    <citation type="submission" date="2018-08" db="EMBL/GenBank/DDBJ databases">
        <title>Genome of Clostridium chromiireducens C1, DSM12136.</title>
        <authorList>
            <person name="Xing M."/>
            <person name="Wei Y."/>
            <person name="Ang E.L."/>
            <person name="Zhao H."/>
            <person name="Zhang Y."/>
        </authorList>
    </citation>
    <scope>NUCLEOTIDE SEQUENCE [LARGE SCALE GENOMIC DNA]</scope>
    <source>
        <strain evidence="2 4">C1</strain>
    </source>
</reference>
<dbReference type="EMBL" id="QXDJ01000008">
    <property type="protein sequence ID" value="RII32183.1"/>
    <property type="molecule type" value="Genomic_DNA"/>
</dbReference>
<protein>
    <submittedName>
        <fullName evidence="2">UDP-N-acetylglucosamine pyrophosphorylase</fullName>
    </submittedName>
</protein>
<accession>A0A1V4INX9</accession>
<evidence type="ECO:0000313" key="4">
    <source>
        <dbReference type="Proteomes" id="UP000265930"/>
    </source>
</evidence>
<reference evidence="1 3" key="1">
    <citation type="submission" date="2017-03" db="EMBL/GenBank/DDBJ databases">
        <title>Genome sequence of Clostridium chromiireducens DSM 23318.</title>
        <authorList>
            <person name="Poehlein A."/>
            <person name="Daniel R."/>
        </authorList>
    </citation>
    <scope>NUCLEOTIDE SEQUENCE [LARGE SCALE GENOMIC DNA]</scope>
    <source>
        <strain evidence="1 3">DSM 23318</strain>
    </source>
</reference>
<dbReference type="Proteomes" id="UP000265930">
    <property type="component" value="Unassembled WGS sequence"/>
</dbReference>
<evidence type="ECO:0000313" key="3">
    <source>
        <dbReference type="Proteomes" id="UP000191056"/>
    </source>
</evidence>
<proteinExistence type="predicted"/>
<sequence length="142" mass="15994">MELELDVCELGKALKKIEEKYKLGILVKLILNGGWMTIRGTASILKYPDGEKTDCGGKGDNIIDIRVENEESLEGITIKITGIKNKKFKIDISSTRYKEINPNNLTINQIKINENESKLRIDENIIFTIAAPIDEISKLIEC</sequence>
<organism evidence="1 3">
    <name type="scientific">Clostridium chromiireducens</name>
    <dbReference type="NCBI Taxonomy" id="225345"/>
    <lineage>
        <taxon>Bacteria</taxon>
        <taxon>Bacillati</taxon>
        <taxon>Bacillota</taxon>
        <taxon>Clostridia</taxon>
        <taxon>Eubacteriales</taxon>
        <taxon>Clostridiaceae</taxon>
        <taxon>Clostridium</taxon>
    </lineage>
</organism>
<dbReference type="OrthoDB" id="1925583at2"/>
<gene>
    <name evidence="1" type="ORF">CLCHR_23570</name>
    <name evidence="2" type="ORF">D2A34_23410</name>
</gene>
<evidence type="ECO:0000313" key="2">
    <source>
        <dbReference type="EMBL" id="RII32183.1"/>
    </source>
</evidence>